<sequence length="33" mass="3680">MLACCLCPHNEAFGANPIRQRQVFTLPAIHIQS</sequence>
<reference evidence="1" key="1">
    <citation type="submission" date="2014-09" db="EMBL/GenBank/DDBJ databases">
        <authorList>
            <person name="Magalhaes I.L.F."/>
            <person name="Oliveira U."/>
            <person name="Santos F.R."/>
            <person name="Vidigal T.H.D.A."/>
            <person name="Brescovit A.D."/>
            <person name="Santos A.J."/>
        </authorList>
    </citation>
    <scope>NUCLEOTIDE SEQUENCE</scope>
    <source>
        <tissue evidence="1">Shoot tissue taken approximately 20 cm above the soil surface</tissue>
    </source>
</reference>
<proteinExistence type="predicted"/>
<reference evidence="1" key="2">
    <citation type="journal article" date="2015" name="Data Brief">
        <title>Shoot transcriptome of the giant reed, Arundo donax.</title>
        <authorList>
            <person name="Barrero R.A."/>
            <person name="Guerrero F.D."/>
            <person name="Moolhuijzen P."/>
            <person name="Goolsby J.A."/>
            <person name="Tidwell J."/>
            <person name="Bellgard S.E."/>
            <person name="Bellgard M.I."/>
        </authorList>
    </citation>
    <scope>NUCLEOTIDE SEQUENCE</scope>
    <source>
        <tissue evidence="1">Shoot tissue taken approximately 20 cm above the soil surface</tissue>
    </source>
</reference>
<accession>A0A0A9ALV8</accession>
<dbReference type="EMBL" id="GBRH01247022">
    <property type="protein sequence ID" value="JAD50873.1"/>
    <property type="molecule type" value="Transcribed_RNA"/>
</dbReference>
<organism evidence="1">
    <name type="scientific">Arundo donax</name>
    <name type="common">Giant reed</name>
    <name type="synonym">Donax arundinaceus</name>
    <dbReference type="NCBI Taxonomy" id="35708"/>
    <lineage>
        <taxon>Eukaryota</taxon>
        <taxon>Viridiplantae</taxon>
        <taxon>Streptophyta</taxon>
        <taxon>Embryophyta</taxon>
        <taxon>Tracheophyta</taxon>
        <taxon>Spermatophyta</taxon>
        <taxon>Magnoliopsida</taxon>
        <taxon>Liliopsida</taxon>
        <taxon>Poales</taxon>
        <taxon>Poaceae</taxon>
        <taxon>PACMAD clade</taxon>
        <taxon>Arundinoideae</taxon>
        <taxon>Arundineae</taxon>
        <taxon>Arundo</taxon>
    </lineage>
</organism>
<evidence type="ECO:0000313" key="1">
    <source>
        <dbReference type="EMBL" id="JAD50873.1"/>
    </source>
</evidence>
<protein>
    <submittedName>
        <fullName evidence="1">Uncharacterized protein</fullName>
    </submittedName>
</protein>
<name>A0A0A9ALV8_ARUDO</name>
<dbReference type="AlphaFoldDB" id="A0A0A9ALV8"/>